<comment type="caution">
    <text evidence="1">The sequence shown here is derived from an EMBL/GenBank/DDBJ whole genome shotgun (WGS) entry which is preliminary data.</text>
</comment>
<dbReference type="OrthoDB" id="10618983at2759"/>
<dbReference type="AlphaFoldDB" id="A0A8T1W6V8"/>
<sequence length="136" mass="15638">MLGGAPLPSLNKDGLPSDALAKLLICLMDMWGLVSEKSEREHNDDGLLKLCVQWNSINSSFINKGRYQVVENILRKSYRCARNEKTCSEWRSRNADLWTDQISVPVQRSEHDTRHSECYEPDREAEGMLLPEDIWS</sequence>
<protein>
    <submittedName>
        <fullName evidence="1">Uncharacterized protein</fullName>
    </submittedName>
</protein>
<proteinExistence type="predicted"/>
<keyword evidence="2" id="KW-1185">Reference proteome</keyword>
<dbReference type="Proteomes" id="UP000694044">
    <property type="component" value="Unassembled WGS sequence"/>
</dbReference>
<dbReference type="EMBL" id="JAGDFM010000070">
    <property type="protein sequence ID" value="KAG7387910.1"/>
    <property type="molecule type" value="Genomic_DNA"/>
</dbReference>
<evidence type="ECO:0000313" key="1">
    <source>
        <dbReference type="EMBL" id="KAG7387910.1"/>
    </source>
</evidence>
<organism evidence="1 2">
    <name type="scientific">Phytophthora pseudosyringae</name>
    <dbReference type="NCBI Taxonomy" id="221518"/>
    <lineage>
        <taxon>Eukaryota</taxon>
        <taxon>Sar</taxon>
        <taxon>Stramenopiles</taxon>
        <taxon>Oomycota</taxon>
        <taxon>Peronosporomycetes</taxon>
        <taxon>Peronosporales</taxon>
        <taxon>Peronosporaceae</taxon>
        <taxon>Phytophthora</taxon>
    </lineage>
</organism>
<evidence type="ECO:0000313" key="2">
    <source>
        <dbReference type="Proteomes" id="UP000694044"/>
    </source>
</evidence>
<reference evidence="1" key="1">
    <citation type="submission" date="2021-02" db="EMBL/GenBank/DDBJ databases">
        <authorList>
            <person name="Palmer J.M."/>
        </authorList>
    </citation>
    <scope>NUCLEOTIDE SEQUENCE</scope>
    <source>
        <strain evidence="1">SCRP734</strain>
    </source>
</reference>
<gene>
    <name evidence="1" type="ORF">PHYPSEUDO_013561</name>
</gene>
<accession>A0A8T1W6V8</accession>
<name>A0A8T1W6V8_9STRA</name>